<name>A0ABR9K308_9ACTN</name>
<dbReference type="InterPro" id="IPR045394">
    <property type="entry name" value="Abhydrolase_dom"/>
</dbReference>
<dbReference type="RefSeq" id="WP_318784488.1">
    <property type="nucleotide sequence ID" value="NZ_JADBDZ010000001.1"/>
</dbReference>
<comment type="caution">
    <text evidence="3">The sequence shown here is derived from an EMBL/GenBank/DDBJ whole genome shotgun (WGS) entry which is preliminary data.</text>
</comment>
<evidence type="ECO:0000259" key="2">
    <source>
        <dbReference type="Pfam" id="PF20091"/>
    </source>
</evidence>
<evidence type="ECO:0000256" key="1">
    <source>
        <dbReference type="SAM" id="MobiDB-lite"/>
    </source>
</evidence>
<evidence type="ECO:0000313" key="3">
    <source>
        <dbReference type="EMBL" id="MBE1536911.1"/>
    </source>
</evidence>
<keyword evidence="4" id="KW-1185">Reference proteome</keyword>
<proteinExistence type="predicted"/>
<gene>
    <name evidence="3" type="ORF">H4W34_006744</name>
</gene>
<feature type="domain" description="Alpha/beta hydrolase" evidence="2">
    <location>
        <begin position="15"/>
        <end position="131"/>
    </location>
</feature>
<accession>A0ABR9K308</accession>
<feature type="region of interest" description="Disordered" evidence="1">
    <location>
        <begin position="155"/>
        <end position="179"/>
    </location>
</feature>
<feature type="compositionally biased region" description="Basic and acidic residues" evidence="1">
    <location>
        <begin position="167"/>
        <end position="179"/>
    </location>
</feature>
<reference evidence="3 4" key="1">
    <citation type="submission" date="2020-10" db="EMBL/GenBank/DDBJ databases">
        <title>Sequencing the genomes of 1000 actinobacteria strains.</title>
        <authorList>
            <person name="Klenk H.-P."/>
        </authorList>
    </citation>
    <scope>NUCLEOTIDE SEQUENCE [LARGE SCALE GENOMIC DNA]</scope>
    <source>
        <strain evidence="3 4">DSM 46744</strain>
    </source>
</reference>
<protein>
    <recommendedName>
        <fullName evidence="2">Alpha/beta hydrolase domain-containing protein</fullName>
    </recommendedName>
</protein>
<evidence type="ECO:0000313" key="4">
    <source>
        <dbReference type="Proteomes" id="UP000627838"/>
    </source>
</evidence>
<dbReference type="EMBL" id="JADBDZ010000001">
    <property type="protein sequence ID" value="MBE1536911.1"/>
    <property type="molecule type" value="Genomic_DNA"/>
</dbReference>
<dbReference type="Pfam" id="PF20091">
    <property type="entry name" value="Abhydrolase_10"/>
    <property type="match status" value="1"/>
</dbReference>
<dbReference type="Proteomes" id="UP000627838">
    <property type="component" value="Unassembled WGS sequence"/>
</dbReference>
<sequence>MLVSAPGPGAELAGKGLKKIDPDRYGSLEHPGDGFTFDIFTQVARGLRGGAPLDGLRPQRLIASGESQSALAMVTYYNGVQPLTRAFDGFFVHSRGAAGLSLVGPGQNADLIGPLLFGTPTTFRTDQGVPVDHGQVVAADPHHLPGGERLERGCRESGATGYPIGGTERRFGDPVRTAD</sequence>
<organism evidence="3 4">
    <name type="scientific">Actinomadura algeriensis</name>
    <dbReference type="NCBI Taxonomy" id="1679523"/>
    <lineage>
        <taxon>Bacteria</taxon>
        <taxon>Bacillati</taxon>
        <taxon>Actinomycetota</taxon>
        <taxon>Actinomycetes</taxon>
        <taxon>Streptosporangiales</taxon>
        <taxon>Thermomonosporaceae</taxon>
        <taxon>Actinomadura</taxon>
    </lineage>
</organism>